<accession>A0A3D2XAW8</accession>
<dbReference type="Proteomes" id="UP000262969">
    <property type="component" value="Unassembled WGS sequence"/>
</dbReference>
<protein>
    <recommendedName>
        <fullName evidence="1">LicD/FKTN/FKRP nucleotidyltransferase domain-containing protein</fullName>
    </recommendedName>
</protein>
<evidence type="ECO:0000313" key="2">
    <source>
        <dbReference type="EMBL" id="HCL04279.1"/>
    </source>
</evidence>
<name>A0A3D2XAW8_9FIRM</name>
<proteinExistence type="predicted"/>
<dbReference type="GO" id="GO:0009100">
    <property type="term" value="P:glycoprotein metabolic process"/>
    <property type="evidence" value="ECO:0007669"/>
    <property type="project" value="UniProtKB-ARBA"/>
</dbReference>
<organism evidence="2 3">
    <name type="scientific">Lachnoclostridium phytofermentans</name>
    <dbReference type="NCBI Taxonomy" id="66219"/>
    <lineage>
        <taxon>Bacteria</taxon>
        <taxon>Bacillati</taxon>
        <taxon>Bacillota</taxon>
        <taxon>Clostridia</taxon>
        <taxon>Lachnospirales</taxon>
        <taxon>Lachnospiraceae</taxon>
    </lineage>
</organism>
<feature type="non-terminal residue" evidence="2">
    <location>
        <position position="1"/>
    </location>
</feature>
<evidence type="ECO:0000259" key="1">
    <source>
        <dbReference type="Pfam" id="PF04991"/>
    </source>
</evidence>
<gene>
    <name evidence="2" type="ORF">DHW61_18035</name>
</gene>
<feature type="domain" description="LicD/FKTN/FKRP nucleotidyltransferase" evidence="1">
    <location>
        <begin position="8"/>
        <end position="140"/>
    </location>
</feature>
<dbReference type="EMBL" id="DPVV01000589">
    <property type="protein sequence ID" value="HCL04279.1"/>
    <property type="molecule type" value="Genomic_DNA"/>
</dbReference>
<dbReference type="AlphaFoldDB" id="A0A3D2XAW8"/>
<comment type="caution">
    <text evidence="2">The sequence shown here is derived from an EMBL/GenBank/DDBJ whole genome shotgun (WGS) entry which is preliminary data.</text>
</comment>
<reference evidence="2 3" key="1">
    <citation type="journal article" date="2018" name="Nat. Biotechnol.">
        <title>A standardized bacterial taxonomy based on genome phylogeny substantially revises the tree of life.</title>
        <authorList>
            <person name="Parks D.H."/>
            <person name="Chuvochina M."/>
            <person name="Waite D.W."/>
            <person name="Rinke C."/>
            <person name="Skarshewski A."/>
            <person name="Chaumeil P.A."/>
            <person name="Hugenholtz P."/>
        </authorList>
    </citation>
    <scope>NUCLEOTIDE SEQUENCE [LARGE SCALE GENOMIC DNA]</scope>
    <source>
        <strain evidence="2">UBA11728</strain>
    </source>
</reference>
<dbReference type="InterPro" id="IPR007074">
    <property type="entry name" value="LicD/FKTN/FKRP_NTP_transf"/>
</dbReference>
<sequence>GFPYVAGVDIFPLDYLMENDENEEERRVQAYTLWNLAEDIKKEKVKLSDDELAACVHEIAGITLDSRLPQVARLLRVIEKVFKKYDGEKSDKVALMPYYIKNKGHIYPTEYFRESVRLPFEQMLINVPAAYSDVLTIEYGNWFEVSKKGGVHDYPFYSEQEKILLANKGTVPYHYVFSGIDKSIEEDRKKHAILTDEKAKLLSSLDDKHQQVITFIDKKNIPMAMNLLVQCQDVAITVGTAIDEEQGEGHPTVNLLENYCEMVYELHEKLVASERVNTYQERKKLSKLLMAIQDSYRNDIKRNGKIIFMPVKASDWSGMERLYNEFVTNSENDVYVMPVPYAKRDDNGIPLTEAEAETGFPENLPLIKYSQFDFNKEHPDMLVIQNPFDEYESGMTVHPFFYAKNLIKYTNRLVYCHSFLIDDIEDGDEKSLATAKQYIVSPGVLYSDEIYVPSDNIRSVYLKVLCSMTGESSEQEWEQKIKVLKSEASEDRDTLGEISNKKKILFYTGLSDYYVYKDVAIEWVRNSLKKFEAQKDRLDVIWVQEDELGDNLAVVCPSVYEQYIDLRERFVANNNGSISSIRDIKKLISSTDAYYGSAGYVMNLCTREKIPVMMRNL</sequence>
<dbReference type="Pfam" id="PF04991">
    <property type="entry name" value="LicD"/>
    <property type="match status" value="1"/>
</dbReference>
<evidence type="ECO:0000313" key="3">
    <source>
        <dbReference type="Proteomes" id="UP000262969"/>
    </source>
</evidence>